<dbReference type="OrthoDB" id="3838038at2"/>
<protein>
    <submittedName>
        <fullName evidence="1">Pimeloyl-ACP methyl ester carboxylesterase</fullName>
    </submittedName>
</protein>
<comment type="caution">
    <text evidence="1">The sequence shown here is derived from an EMBL/GenBank/DDBJ whole genome shotgun (WGS) entry which is preliminary data.</text>
</comment>
<name>A0A839RKQ7_9ACTN</name>
<sequence>MTIVCLHSGPGAAELFASQLGAFDGSAWETPAELTLRPAVDSSVEEWVTAAAHVIAQTDDGQRHVLATGEAAFGAIMLAAEHPGLVTSLVLGDPVVDESDDNYWRQMKRVQCPALVVASAPDRATDVAQAQSVAGGIANGVFVIIDGCEAPAHKNRDSSFNEWLVSFFAIAEGLRSLSDPSEPNQPAMEEV</sequence>
<evidence type="ECO:0000313" key="2">
    <source>
        <dbReference type="Proteomes" id="UP000567922"/>
    </source>
</evidence>
<evidence type="ECO:0000313" key="1">
    <source>
        <dbReference type="EMBL" id="MBB3036808.1"/>
    </source>
</evidence>
<dbReference type="Proteomes" id="UP000567922">
    <property type="component" value="Unassembled WGS sequence"/>
</dbReference>
<reference evidence="1 2" key="1">
    <citation type="submission" date="2020-08" db="EMBL/GenBank/DDBJ databases">
        <title>Sequencing the genomes of 1000 actinobacteria strains.</title>
        <authorList>
            <person name="Klenk H.-P."/>
        </authorList>
    </citation>
    <scope>NUCLEOTIDE SEQUENCE [LARGE SCALE GENOMIC DNA]</scope>
    <source>
        <strain evidence="1 2">DSM 45258</strain>
    </source>
</reference>
<keyword evidence="2" id="KW-1185">Reference proteome</keyword>
<organism evidence="1 2">
    <name type="scientific">Hoyosella altamirensis</name>
    <dbReference type="NCBI Taxonomy" id="616997"/>
    <lineage>
        <taxon>Bacteria</taxon>
        <taxon>Bacillati</taxon>
        <taxon>Actinomycetota</taxon>
        <taxon>Actinomycetes</taxon>
        <taxon>Mycobacteriales</taxon>
        <taxon>Hoyosellaceae</taxon>
        <taxon>Hoyosella</taxon>
    </lineage>
</organism>
<dbReference type="Gene3D" id="3.40.50.1820">
    <property type="entry name" value="alpha/beta hydrolase"/>
    <property type="match status" value="2"/>
</dbReference>
<dbReference type="RefSeq" id="WP_083962365.1">
    <property type="nucleotide sequence ID" value="NZ_BDDI01000010.1"/>
</dbReference>
<dbReference type="SUPFAM" id="SSF53474">
    <property type="entry name" value="alpha/beta-Hydrolases"/>
    <property type="match status" value="1"/>
</dbReference>
<accession>A0A839RKQ7</accession>
<gene>
    <name evidence="1" type="ORF">FHU29_001242</name>
</gene>
<dbReference type="EMBL" id="JACHWS010000001">
    <property type="protein sequence ID" value="MBB3036808.1"/>
    <property type="molecule type" value="Genomic_DNA"/>
</dbReference>
<proteinExistence type="predicted"/>
<dbReference type="InterPro" id="IPR029058">
    <property type="entry name" value="AB_hydrolase_fold"/>
</dbReference>
<dbReference type="AlphaFoldDB" id="A0A839RKQ7"/>